<organism evidence="1 2">
    <name type="scientific">Rhizorhabdus wittichii</name>
    <dbReference type="NCBI Taxonomy" id="160791"/>
    <lineage>
        <taxon>Bacteria</taxon>
        <taxon>Pseudomonadati</taxon>
        <taxon>Pseudomonadota</taxon>
        <taxon>Alphaproteobacteria</taxon>
        <taxon>Sphingomonadales</taxon>
        <taxon>Sphingomonadaceae</taxon>
        <taxon>Rhizorhabdus</taxon>
    </lineage>
</organism>
<name>A0A975CXF2_9SPHN</name>
<accession>A0A975CXF2</accession>
<dbReference type="AlphaFoldDB" id="A0A975CXF2"/>
<reference evidence="1" key="1">
    <citation type="submission" date="2020-07" db="EMBL/GenBank/DDBJ databases">
        <authorList>
            <person name="Camacho E."/>
        </authorList>
    </citation>
    <scope>NUCLEOTIDE SEQUENCE</scope>
    <source>
        <strain evidence="1">MPO218</strain>
    </source>
</reference>
<protein>
    <submittedName>
        <fullName evidence="1">Uncharacterized protein</fullName>
    </submittedName>
</protein>
<sequence length="311" mass="34528">MLSIPEVKFGYSANQSNVDANAMCDWLEACTLFDDQVVTKGDVVDLLMENQICPDTNQDLAHLIADEGWDEMDRRKRWGGVPDYVTMTGSRIESGRTWQDDPVRSFLVLLSILRIYPEWAKGHQAHGVQGDLFEKVVEQICPHLLPGWTTYRAGWSPDDTKNIPGIVAALCERIYTAGAADLDDWLLTAGNDGGLDLVCYREFPDQREAAPMFFLQCASGKNWRTKVSTPNPDLWQKLLNAAVRPSTGIAAPFVVDPKELKTAALIGQIVVFDRLRLLSAVQGGALQLEDELSAEVIAWMQPRVDALPRAA</sequence>
<evidence type="ECO:0000313" key="2">
    <source>
        <dbReference type="Proteomes" id="UP000664914"/>
    </source>
</evidence>
<proteinExistence type="predicted"/>
<reference evidence="1" key="2">
    <citation type="submission" date="2021-04" db="EMBL/GenBank/DDBJ databases">
        <title>Isolation and genomic analysis of the ibuprofen-degrading bacterium Sphingomonas strain MPO218.</title>
        <authorList>
            <person name="Aulestia M."/>
            <person name="Flores A."/>
            <person name="Mangas E.L."/>
            <person name="Perez-Pulido A.J."/>
            <person name="Santero E."/>
            <person name="Camacho E.M."/>
        </authorList>
    </citation>
    <scope>NUCLEOTIDE SEQUENCE</scope>
    <source>
        <strain evidence="1">MPO218</strain>
    </source>
</reference>
<evidence type="ECO:0000313" key="1">
    <source>
        <dbReference type="EMBL" id="QTH19565.1"/>
    </source>
</evidence>
<dbReference type="EMBL" id="CP059319">
    <property type="protein sequence ID" value="QTH19565.1"/>
    <property type="molecule type" value="Genomic_DNA"/>
</dbReference>
<dbReference type="RefSeq" id="WP_208631570.1">
    <property type="nucleotide sequence ID" value="NZ_CP059319.1"/>
</dbReference>
<gene>
    <name evidence="1" type="ORF">HRJ34_14365</name>
</gene>
<dbReference type="Proteomes" id="UP000664914">
    <property type="component" value="Chromosome"/>
</dbReference>